<dbReference type="CDD" id="cd03801">
    <property type="entry name" value="GT4_PimA-like"/>
    <property type="match status" value="1"/>
</dbReference>
<dbReference type="Pfam" id="PF13692">
    <property type="entry name" value="Glyco_trans_1_4"/>
    <property type="match status" value="1"/>
</dbReference>
<dbReference type="Proteomes" id="UP000327011">
    <property type="component" value="Unassembled WGS sequence"/>
</dbReference>
<organism evidence="4 5">
    <name type="scientific">Microbispora cellulosiformans</name>
    <dbReference type="NCBI Taxonomy" id="2614688"/>
    <lineage>
        <taxon>Bacteria</taxon>
        <taxon>Bacillati</taxon>
        <taxon>Actinomycetota</taxon>
        <taxon>Actinomycetes</taxon>
        <taxon>Streptosporangiales</taxon>
        <taxon>Streptosporangiaceae</taxon>
        <taxon>Microbispora</taxon>
    </lineage>
</organism>
<accession>A0A5J5JXM7</accession>
<proteinExistence type="predicted"/>
<protein>
    <submittedName>
        <fullName evidence="4">Glycosyltransferase family 4 protein</fullName>
    </submittedName>
</protein>
<keyword evidence="5" id="KW-1185">Reference proteome</keyword>
<gene>
    <name evidence="4" type="ORF">F5972_23805</name>
</gene>
<dbReference type="PANTHER" id="PTHR12526:SF510">
    <property type="entry name" value="D-INOSITOL 3-PHOSPHATE GLYCOSYLTRANSFERASE"/>
    <property type="match status" value="1"/>
</dbReference>
<dbReference type="Pfam" id="PF13439">
    <property type="entry name" value="Glyco_transf_4"/>
    <property type="match status" value="1"/>
</dbReference>
<evidence type="ECO:0000313" key="5">
    <source>
        <dbReference type="Proteomes" id="UP000327011"/>
    </source>
</evidence>
<evidence type="ECO:0000259" key="3">
    <source>
        <dbReference type="Pfam" id="PF13439"/>
    </source>
</evidence>
<dbReference type="GO" id="GO:0016757">
    <property type="term" value="F:glycosyltransferase activity"/>
    <property type="evidence" value="ECO:0007669"/>
    <property type="project" value="UniProtKB-KW"/>
</dbReference>
<sequence>MVLESVNSVINTHHVLFVLPVDGPLTERLRAAGAEIAFLPVPVLRKSLLSPGGLLSLAWRTLTVLPRMVALLRRTRPPVLYVSTITIPLWIVAGRLAGVRVICHAHEAEQNLSPLVRRLLTAPVRLAHLTVANSEACLRTLTTAGVRPDRVRVIYNGVPDRGDATPPRETPEGRLVLVGRLSPRKGTDVAVRAAALLRERGRAVRLTLVGAVFPGYEWFEEELRSIAGEEIEFAGFQDVVAPFLADADIVLVPSREEPFGNVAVEGMLAGRPVVASEVQGLAEIVRPGETGLLVPPGDPAALADAIEELLGDWPRALTMARAGREDACDRFALTRYHKETARVLSASHTSA</sequence>
<evidence type="ECO:0000313" key="4">
    <source>
        <dbReference type="EMBL" id="KAA9376441.1"/>
    </source>
</evidence>
<dbReference type="InterPro" id="IPR028098">
    <property type="entry name" value="Glyco_trans_4-like_N"/>
</dbReference>
<keyword evidence="2 4" id="KW-0808">Transferase</keyword>
<feature type="domain" description="Glycosyltransferase subfamily 4-like N-terminal" evidence="3">
    <location>
        <begin position="45"/>
        <end position="159"/>
    </location>
</feature>
<name>A0A5J5JXM7_9ACTN</name>
<dbReference type="PANTHER" id="PTHR12526">
    <property type="entry name" value="GLYCOSYLTRANSFERASE"/>
    <property type="match status" value="1"/>
</dbReference>
<evidence type="ECO:0000256" key="2">
    <source>
        <dbReference type="ARBA" id="ARBA00022679"/>
    </source>
</evidence>
<dbReference type="AlphaFoldDB" id="A0A5J5JXM7"/>
<comment type="caution">
    <text evidence="4">The sequence shown here is derived from an EMBL/GenBank/DDBJ whole genome shotgun (WGS) entry which is preliminary data.</text>
</comment>
<dbReference type="Gene3D" id="3.40.50.2000">
    <property type="entry name" value="Glycogen Phosphorylase B"/>
    <property type="match status" value="2"/>
</dbReference>
<evidence type="ECO:0000256" key="1">
    <source>
        <dbReference type="ARBA" id="ARBA00022676"/>
    </source>
</evidence>
<dbReference type="EMBL" id="VYTZ01000008">
    <property type="protein sequence ID" value="KAA9376441.1"/>
    <property type="molecule type" value="Genomic_DNA"/>
</dbReference>
<dbReference type="RefSeq" id="WP_150935993.1">
    <property type="nucleotide sequence ID" value="NZ_VYTZ01000008.1"/>
</dbReference>
<keyword evidence="1" id="KW-0328">Glycosyltransferase</keyword>
<reference evidence="4 5" key="1">
    <citation type="submission" date="2019-09" db="EMBL/GenBank/DDBJ databases">
        <title>Screening of Novel Bioactive Compounds from Soil-Associated.</title>
        <authorList>
            <person name="Gong X."/>
        </authorList>
    </citation>
    <scope>NUCLEOTIDE SEQUENCE [LARGE SCALE GENOMIC DNA]</scope>
    <source>
        <strain evidence="4 5">Gxj-6</strain>
    </source>
</reference>
<dbReference type="SUPFAM" id="SSF53756">
    <property type="entry name" value="UDP-Glycosyltransferase/glycogen phosphorylase"/>
    <property type="match status" value="1"/>
</dbReference>